<dbReference type="Pfam" id="PF18936">
    <property type="entry name" value="DUF5684"/>
    <property type="match status" value="1"/>
</dbReference>
<keyword evidence="3" id="KW-0812">Transmembrane</keyword>
<dbReference type="Proteomes" id="UP000537260">
    <property type="component" value="Unassembled WGS sequence"/>
</dbReference>
<organism evidence="5 6">
    <name type="scientific">Glaciibacter psychrotolerans</name>
    <dbReference type="NCBI Taxonomy" id="670054"/>
    <lineage>
        <taxon>Bacteria</taxon>
        <taxon>Bacillati</taxon>
        <taxon>Actinomycetota</taxon>
        <taxon>Actinomycetes</taxon>
        <taxon>Micrococcales</taxon>
        <taxon>Microbacteriaceae</taxon>
        <taxon>Glaciibacter</taxon>
    </lineage>
</organism>
<feature type="region of interest" description="Disordered" evidence="2">
    <location>
        <begin position="238"/>
        <end position="259"/>
    </location>
</feature>
<dbReference type="AlphaFoldDB" id="A0A7Z0J7I4"/>
<feature type="compositionally biased region" description="Pro residues" evidence="2">
    <location>
        <begin position="238"/>
        <end position="250"/>
    </location>
</feature>
<evidence type="ECO:0000256" key="3">
    <source>
        <dbReference type="SAM" id="Phobius"/>
    </source>
</evidence>
<dbReference type="Gene3D" id="2.60.200.20">
    <property type="match status" value="1"/>
</dbReference>
<dbReference type="InterPro" id="IPR008984">
    <property type="entry name" value="SMAD_FHA_dom_sf"/>
</dbReference>
<dbReference type="PROSITE" id="PS50006">
    <property type="entry name" value="FHA_DOMAIN"/>
    <property type="match status" value="1"/>
</dbReference>
<keyword evidence="1" id="KW-0597">Phosphoprotein</keyword>
<dbReference type="SUPFAM" id="SSF49879">
    <property type="entry name" value="SMAD/FHA domain"/>
    <property type="match status" value="1"/>
</dbReference>
<comment type="caution">
    <text evidence="5">The sequence shown here is derived from an EMBL/GenBank/DDBJ whole genome shotgun (WGS) entry which is preliminary data.</text>
</comment>
<keyword evidence="3" id="KW-1133">Transmembrane helix</keyword>
<feature type="transmembrane region" description="Helical" evidence="3">
    <location>
        <begin position="7"/>
        <end position="35"/>
    </location>
</feature>
<evidence type="ECO:0000313" key="6">
    <source>
        <dbReference type="Proteomes" id="UP000537260"/>
    </source>
</evidence>
<evidence type="ECO:0000313" key="5">
    <source>
        <dbReference type="EMBL" id="NYJ21515.1"/>
    </source>
</evidence>
<feature type="domain" description="FHA" evidence="4">
    <location>
        <begin position="337"/>
        <end position="390"/>
    </location>
</feature>
<protein>
    <recommendedName>
        <fullName evidence="4">FHA domain-containing protein</fullName>
    </recommendedName>
</protein>
<keyword evidence="6" id="KW-1185">Reference proteome</keyword>
<sequence>MDNSSTAGAAVGIIVAAVFCVGIYVLLGASLAAVFHKFGQPRWKGWVPIVNSITLLELGGYSTLWVITLFLPVVHIVGAVVLILAVNNINRRFGKGGGFTVLYVFLPPVWSSILGFGSAQPVDGSAHAGLAQDERFVPSVPPVTWGGPSAVSAQPTLGLPPAPFGSVPPAPAAPFGSVPPAPAAPFGSVPPAPAAPFGSVPPAPAAPFASAPPAPPTPPAPAAPFASVPPAPAAPAAPFGYAPPTPPAAAAPPTTQNEWAPPISQVPGIVVAPSAPHREPDVIDGPTIITGRTPFLDQEDPADADELDETVITARRAKPWIFETEEGQKVTLTHAVVLLGRNPSRDTHPEAQLISVKDAGKTVSKTHARIELVDGAWSITDLHSTNGVMLKADGGNENELAAGTTAVLTEEFILGELPARIYLER</sequence>
<dbReference type="InterPro" id="IPR043739">
    <property type="entry name" value="DUF5684"/>
</dbReference>
<keyword evidence="3" id="KW-0472">Membrane</keyword>
<name>A0A7Z0J7I4_9MICO</name>
<evidence type="ECO:0000256" key="2">
    <source>
        <dbReference type="SAM" id="MobiDB-lite"/>
    </source>
</evidence>
<feature type="transmembrane region" description="Helical" evidence="3">
    <location>
        <begin position="64"/>
        <end position="86"/>
    </location>
</feature>
<dbReference type="InterPro" id="IPR000253">
    <property type="entry name" value="FHA_dom"/>
</dbReference>
<dbReference type="RefSeq" id="WP_179580103.1">
    <property type="nucleotide sequence ID" value="NZ_JACCFM010000001.1"/>
</dbReference>
<gene>
    <name evidence="5" type="ORF">HNR05_003306</name>
</gene>
<dbReference type="Pfam" id="PF00498">
    <property type="entry name" value="FHA"/>
    <property type="match status" value="1"/>
</dbReference>
<dbReference type="CDD" id="cd00060">
    <property type="entry name" value="FHA"/>
    <property type="match status" value="1"/>
</dbReference>
<evidence type="ECO:0000259" key="4">
    <source>
        <dbReference type="PROSITE" id="PS50006"/>
    </source>
</evidence>
<evidence type="ECO:0000256" key="1">
    <source>
        <dbReference type="ARBA" id="ARBA00022553"/>
    </source>
</evidence>
<accession>A0A7Z0J7I4</accession>
<proteinExistence type="predicted"/>
<dbReference type="EMBL" id="JACCFM010000001">
    <property type="protein sequence ID" value="NYJ21515.1"/>
    <property type="molecule type" value="Genomic_DNA"/>
</dbReference>
<reference evidence="5 6" key="1">
    <citation type="submission" date="2020-07" db="EMBL/GenBank/DDBJ databases">
        <title>Sequencing the genomes of 1000 actinobacteria strains.</title>
        <authorList>
            <person name="Klenk H.-P."/>
        </authorList>
    </citation>
    <scope>NUCLEOTIDE SEQUENCE [LARGE SCALE GENOMIC DNA]</scope>
    <source>
        <strain evidence="5 6">LI1</strain>
    </source>
</reference>
<feature type="transmembrane region" description="Helical" evidence="3">
    <location>
        <begin position="98"/>
        <end position="117"/>
    </location>
</feature>